<evidence type="ECO:0000313" key="3">
    <source>
        <dbReference type="Proteomes" id="UP000548476"/>
    </source>
</evidence>
<keyword evidence="3" id="KW-1185">Reference proteome</keyword>
<dbReference type="EMBL" id="JACHGT010000010">
    <property type="protein sequence ID" value="MBB6036870.1"/>
    <property type="molecule type" value="Genomic_DNA"/>
</dbReference>
<protein>
    <submittedName>
        <fullName evidence="2">Uncharacterized protein</fullName>
    </submittedName>
</protein>
<feature type="region of interest" description="Disordered" evidence="1">
    <location>
        <begin position="1"/>
        <end position="26"/>
    </location>
</feature>
<feature type="compositionally biased region" description="Basic residues" evidence="1">
    <location>
        <begin position="1"/>
        <end position="22"/>
    </location>
</feature>
<dbReference type="AlphaFoldDB" id="A0A841FY29"/>
<sequence length="98" mass="10403">MATKTHARARKSTATKTPKRPPARTDGAAWLWPCLVADTTTATDPTVANLDALSMGYGTALPVWRPGAGVPQVVITAWSRWVPYIGTVNASVQLTEVG</sequence>
<name>A0A841FY29_9ACTN</name>
<comment type="caution">
    <text evidence="2">The sequence shown here is derived from an EMBL/GenBank/DDBJ whole genome shotgun (WGS) entry which is preliminary data.</text>
</comment>
<evidence type="ECO:0000256" key="1">
    <source>
        <dbReference type="SAM" id="MobiDB-lite"/>
    </source>
</evidence>
<proteinExistence type="predicted"/>
<accession>A0A841FY29</accession>
<evidence type="ECO:0000313" key="2">
    <source>
        <dbReference type="EMBL" id="MBB6036870.1"/>
    </source>
</evidence>
<organism evidence="2 3">
    <name type="scientific">Phytomonospora endophytica</name>
    <dbReference type="NCBI Taxonomy" id="714109"/>
    <lineage>
        <taxon>Bacteria</taxon>
        <taxon>Bacillati</taxon>
        <taxon>Actinomycetota</taxon>
        <taxon>Actinomycetes</taxon>
        <taxon>Micromonosporales</taxon>
        <taxon>Micromonosporaceae</taxon>
        <taxon>Phytomonospora</taxon>
    </lineage>
</organism>
<gene>
    <name evidence="2" type="ORF">HNR73_004743</name>
</gene>
<reference evidence="2 3" key="1">
    <citation type="submission" date="2020-08" db="EMBL/GenBank/DDBJ databases">
        <title>Genomic Encyclopedia of Type Strains, Phase IV (KMG-IV): sequencing the most valuable type-strain genomes for metagenomic binning, comparative biology and taxonomic classification.</title>
        <authorList>
            <person name="Goeker M."/>
        </authorList>
    </citation>
    <scope>NUCLEOTIDE SEQUENCE [LARGE SCALE GENOMIC DNA]</scope>
    <source>
        <strain evidence="2 3">YIM 65646</strain>
    </source>
</reference>
<dbReference type="Proteomes" id="UP000548476">
    <property type="component" value="Unassembled WGS sequence"/>
</dbReference>
<dbReference type="RefSeq" id="WP_184789702.1">
    <property type="nucleotide sequence ID" value="NZ_BONT01000058.1"/>
</dbReference>